<protein>
    <submittedName>
        <fullName evidence="1">Uncharacterized protein</fullName>
    </submittedName>
</protein>
<comment type="caution">
    <text evidence="1">The sequence shown here is derived from an EMBL/GenBank/DDBJ whole genome shotgun (WGS) entry which is preliminary data.</text>
</comment>
<reference evidence="1" key="2">
    <citation type="submission" date="2020-09" db="EMBL/GenBank/DDBJ databases">
        <authorList>
            <person name="Sun Q."/>
            <person name="Zhou Y."/>
        </authorList>
    </citation>
    <scope>NUCLEOTIDE SEQUENCE</scope>
    <source>
        <strain evidence="1">CGMCC 1.6333</strain>
    </source>
</reference>
<sequence length="49" mass="5393">MSLDVTALATSSLSVKRKTMKLNERKAIVKVLSGFPVEEAFLKPNMNKA</sequence>
<keyword evidence="2" id="KW-1185">Reference proteome</keyword>
<evidence type="ECO:0000313" key="2">
    <source>
        <dbReference type="Proteomes" id="UP000618460"/>
    </source>
</evidence>
<accession>A0A917WSZ2</accession>
<proteinExistence type="predicted"/>
<dbReference type="Proteomes" id="UP000618460">
    <property type="component" value="Unassembled WGS sequence"/>
</dbReference>
<dbReference type="EMBL" id="BMLG01000003">
    <property type="protein sequence ID" value="GGM26248.1"/>
    <property type="molecule type" value="Genomic_DNA"/>
</dbReference>
<gene>
    <name evidence="1" type="ORF">GCM10011351_09840</name>
</gene>
<dbReference type="AlphaFoldDB" id="A0A917WSZ2"/>
<reference evidence="1" key="1">
    <citation type="journal article" date="2014" name="Int. J. Syst. Evol. Microbiol.">
        <title>Complete genome sequence of Corynebacterium casei LMG S-19264T (=DSM 44701T), isolated from a smear-ripened cheese.</title>
        <authorList>
            <consortium name="US DOE Joint Genome Institute (JGI-PGF)"/>
            <person name="Walter F."/>
            <person name="Albersmeier A."/>
            <person name="Kalinowski J."/>
            <person name="Ruckert C."/>
        </authorList>
    </citation>
    <scope>NUCLEOTIDE SEQUENCE</scope>
    <source>
        <strain evidence="1">CGMCC 1.6333</strain>
    </source>
</reference>
<name>A0A917WSZ2_9BACI</name>
<organism evidence="1 2">
    <name type="scientific">Paraliobacillus quinghaiensis</name>
    <dbReference type="NCBI Taxonomy" id="470815"/>
    <lineage>
        <taxon>Bacteria</taxon>
        <taxon>Bacillati</taxon>
        <taxon>Bacillota</taxon>
        <taxon>Bacilli</taxon>
        <taxon>Bacillales</taxon>
        <taxon>Bacillaceae</taxon>
        <taxon>Paraliobacillus</taxon>
    </lineage>
</organism>
<evidence type="ECO:0000313" key="1">
    <source>
        <dbReference type="EMBL" id="GGM26248.1"/>
    </source>
</evidence>